<organism evidence="2 3">
    <name type="scientific">Paramecium octaurelia</name>
    <dbReference type="NCBI Taxonomy" id="43137"/>
    <lineage>
        <taxon>Eukaryota</taxon>
        <taxon>Sar</taxon>
        <taxon>Alveolata</taxon>
        <taxon>Ciliophora</taxon>
        <taxon>Intramacronucleata</taxon>
        <taxon>Oligohymenophorea</taxon>
        <taxon>Peniculida</taxon>
        <taxon>Parameciidae</taxon>
        <taxon>Paramecium</taxon>
    </lineage>
</organism>
<reference evidence="2" key="1">
    <citation type="submission" date="2021-01" db="EMBL/GenBank/DDBJ databases">
        <authorList>
            <consortium name="Genoscope - CEA"/>
            <person name="William W."/>
        </authorList>
    </citation>
    <scope>NUCLEOTIDE SEQUENCE</scope>
</reference>
<feature type="domain" description="G" evidence="1">
    <location>
        <begin position="5"/>
        <end position="105"/>
    </location>
</feature>
<dbReference type="Pfam" id="PF01926">
    <property type="entry name" value="MMR_HSR1"/>
    <property type="match status" value="1"/>
</dbReference>
<dbReference type="GO" id="GO:0005525">
    <property type="term" value="F:GTP binding"/>
    <property type="evidence" value="ECO:0007669"/>
    <property type="project" value="InterPro"/>
</dbReference>
<evidence type="ECO:0000313" key="2">
    <source>
        <dbReference type="EMBL" id="CAD8192737.1"/>
    </source>
</evidence>
<proteinExistence type="predicted"/>
<comment type="caution">
    <text evidence="2">The sequence shown here is derived from an EMBL/GenBank/DDBJ whole genome shotgun (WGS) entry which is preliminary data.</text>
</comment>
<dbReference type="InterPro" id="IPR006073">
    <property type="entry name" value="GTP-bd"/>
</dbReference>
<sequence length="458" mass="52623">MTQRQIVLTGFTGCGKTTLFNLICKAKQPAAAGGNSLTRQTFLKEAAYGKGFRVLDTPGYGSKQEKIIHAVGVLNALSEGPLRQILLVVKWERLDIIQDYLKSMVVKFRRYKHLLTVAVTHWDMAQKETIKQNQDQIIKLSQHFGINSVIFVSKFDSGEKVCAQIDSILDRSQAENVQLTETEFYTNFELIELKDNIELELEFSKEDVELIFKKKATCIREFIKKFDEKNPSMHEIMHSLTLETKRIAENLITDFERKNNDKFSKLFEYHSNPSLAYLVHFELKKALMLEIDSIIQLAQQKMKSDKNHCFNFIKACPHCGIIWLKVSGCDGKTTCGNFPDADDEIFNNYKTPQKYIFNITEKELNYSLNQVTYKPVQIGNYVKPQSGKGCGEIINWKEIPALTSNQLKELIDPGVMDYFAREIPKENIDKTLMKAQQSVKDKVETIKKSTKVIRLPKY</sequence>
<name>A0A8S1WVA2_PAROT</name>
<dbReference type="OMA" id="SMHEIMH"/>
<dbReference type="AlphaFoldDB" id="A0A8S1WVA2"/>
<dbReference type="Proteomes" id="UP000683925">
    <property type="component" value="Unassembled WGS sequence"/>
</dbReference>
<gene>
    <name evidence="2" type="ORF">POCTA_138.1.T1030008</name>
</gene>
<accession>A0A8S1WVA2</accession>
<protein>
    <recommendedName>
        <fullName evidence="1">G domain-containing protein</fullName>
    </recommendedName>
</protein>
<evidence type="ECO:0000313" key="3">
    <source>
        <dbReference type="Proteomes" id="UP000683925"/>
    </source>
</evidence>
<dbReference type="OrthoDB" id="8954335at2759"/>
<evidence type="ECO:0000259" key="1">
    <source>
        <dbReference type="Pfam" id="PF01926"/>
    </source>
</evidence>
<keyword evidence="3" id="KW-1185">Reference proteome</keyword>
<dbReference type="EMBL" id="CAJJDP010000103">
    <property type="protein sequence ID" value="CAD8192737.1"/>
    <property type="molecule type" value="Genomic_DNA"/>
</dbReference>